<protein>
    <submittedName>
        <fullName evidence="2">27765_t:CDS:1</fullName>
    </submittedName>
</protein>
<keyword evidence="3" id="KW-1185">Reference proteome</keyword>
<feature type="region of interest" description="Disordered" evidence="1">
    <location>
        <begin position="1"/>
        <end position="25"/>
    </location>
</feature>
<name>A0ABN7X544_GIGMA</name>
<accession>A0ABN7X544</accession>
<feature type="non-terminal residue" evidence="2">
    <location>
        <position position="1"/>
    </location>
</feature>
<dbReference type="EMBL" id="CAJVQB010089717">
    <property type="protein sequence ID" value="CAG8847884.1"/>
    <property type="molecule type" value="Genomic_DNA"/>
</dbReference>
<evidence type="ECO:0000313" key="3">
    <source>
        <dbReference type="Proteomes" id="UP000789901"/>
    </source>
</evidence>
<comment type="caution">
    <text evidence="2">The sequence shown here is derived from an EMBL/GenBank/DDBJ whole genome shotgun (WGS) entry which is preliminary data.</text>
</comment>
<organism evidence="2 3">
    <name type="scientific">Gigaspora margarita</name>
    <dbReference type="NCBI Taxonomy" id="4874"/>
    <lineage>
        <taxon>Eukaryota</taxon>
        <taxon>Fungi</taxon>
        <taxon>Fungi incertae sedis</taxon>
        <taxon>Mucoromycota</taxon>
        <taxon>Glomeromycotina</taxon>
        <taxon>Glomeromycetes</taxon>
        <taxon>Diversisporales</taxon>
        <taxon>Gigasporaceae</taxon>
        <taxon>Gigaspora</taxon>
    </lineage>
</organism>
<reference evidence="2 3" key="1">
    <citation type="submission" date="2021-06" db="EMBL/GenBank/DDBJ databases">
        <authorList>
            <person name="Kallberg Y."/>
            <person name="Tangrot J."/>
            <person name="Rosling A."/>
        </authorList>
    </citation>
    <scope>NUCLEOTIDE SEQUENCE [LARGE SCALE GENOMIC DNA]</scope>
    <source>
        <strain evidence="2 3">120-4 pot B 10/14</strain>
    </source>
</reference>
<evidence type="ECO:0000313" key="2">
    <source>
        <dbReference type="EMBL" id="CAG8847884.1"/>
    </source>
</evidence>
<evidence type="ECO:0000256" key="1">
    <source>
        <dbReference type="SAM" id="MobiDB-lite"/>
    </source>
</evidence>
<sequence>SAARNDESSKEIDGGAPDNRADYKKEERYTRVLKTIIRGIKLM</sequence>
<proteinExistence type="predicted"/>
<dbReference type="Proteomes" id="UP000789901">
    <property type="component" value="Unassembled WGS sequence"/>
</dbReference>
<gene>
    <name evidence="2" type="ORF">GMARGA_LOCUS38898</name>
</gene>